<evidence type="ECO:0000256" key="1">
    <source>
        <dbReference type="SAM" id="Coils"/>
    </source>
</evidence>
<evidence type="ECO:0000256" key="2">
    <source>
        <dbReference type="SAM" id="MobiDB-lite"/>
    </source>
</evidence>
<sequence>MRSVATEQLGDDLASKRSRAKPEMSQHLQGTPEVINVPDDLAMSEDQEYPALLLESANIDPQLRQNVEGQAMDPSQTQGVTQQQSQMMEWMKKLSHEVMGMRSEFSKLQEGFSRCEQERTASEESTTLHQEDCNWQHRYEQLRQHPVWEENEVLRQKLQDSQRQSEQLRQTNQNLQAQNEHYFDLLTKEPGSQVLDQEIINKFKGLRNVVYGAVSEVWTPKFKELCPLTKVEHNAILKDVMGEVGPGNAPRFQHHICRIILQTLIRYIFSRTLFGHYKADGQVARSLNGLEVAFSQFVPKDRAKEISQWRTATLRCSGYLEGYLESENETPAHEAEKDLWQRLGPITQHDNKAESLAQERIHQICNDALELKLLMRMAEDSFSVRDCSDQPLTGVADFVIKYGEEPGDRSGTTETVAFCRFGALLKFPIGEEHEAVVLDKAHAIVYV</sequence>
<protein>
    <submittedName>
        <fullName evidence="3">Uncharacterized protein</fullName>
    </submittedName>
</protein>
<feature type="region of interest" description="Disordered" evidence="2">
    <location>
        <begin position="1"/>
        <end position="29"/>
    </location>
</feature>
<dbReference type="EMBL" id="JAQQWI010000001">
    <property type="protein sequence ID" value="KAK8040644.1"/>
    <property type="molecule type" value="Genomic_DNA"/>
</dbReference>
<accession>A0ABR1T245</accession>
<proteinExistence type="predicted"/>
<name>A0ABR1T245_9PEZI</name>
<organism evidence="3 4">
    <name type="scientific">Apiospora marii</name>
    <dbReference type="NCBI Taxonomy" id="335849"/>
    <lineage>
        <taxon>Eukaryota</taxon>
        <taxon>Fungi</taxon>
        <taxon>Dikarya</taxon>
        <taxon>Ascomycota</taxon>
        <taxon>Pezizomycotina</taxon>
        <taxon>Sordariomycetes</taxon>
        <taxon>Xylariomycetidae</taxon>
        <taxon>Amphisphaeriales</taxon>
        <taxon>Apiosporaceae</taxon>
        <taxon>Apiospora</taxon>
    </lineage>
</organism>
<feature type="coiled-coil region" evidence="1">
    <location>
        <begin position="151"/>
        <end position="181"/>
    </location>
</feature>
<reference evidence="3 4" key="1">
    <citation type="submission" date="2023-01" db="EMBL/GenBank/DDBJ databases">
        <title>Analysis of 21 Apiospora genomes using comparative genomics revels a genus with tremendous synthesis potential of carbohydrate active enzymes and secondary metabolites.</title>
        <authorList>
            <person name="Sorensen T."/>
        </authorList>
    </citation>
    <scope>NUCLEOTIDE SEQUENCE [LARGE SCALE GENOMIC DNA]</scope>
    <source>
        <strain evidence="3 4">CBS 20057</strain>
    </source>
</reference>
<keyword evidence="4" id="KW-1185">Reference proteome</keyword>
<dbReference type="Proteomes" id="UP001396898">
    <property type="component" value="Unassembled WGS sequence"/>
</dbReference>
<comment type="caution">
    <text evidence="3">The sequence shown here is derived from an EMBL/GenBank/DDBJ whole genome shotgun (WGS) entry which is preliminary data.</text>
</comment>
<evidence type="ECO:0000313" key="4">
    <source>
        <dbReference type="Proteomes" id="UP001396898"/>
    </source>
</evidence>
<gene>
    <name evidence="3" type="ORF">PG991_000432</name>
</gene>
<evidence type="ECO:0000313" key="3">
    <source>
        <dbReference type="EMBL" id="KAK8040644.1"/>
    </source>
</evidence>
<keyword evidence="1" id="KW-0175">Coiled coil</keyword>